<protein>
    <recommendedName>
        <fullName evidence="3">Transposase DDE domain-containing protein</fullName>
    </recommendedName>
</protein>
<dbReference type="AlphaFoldDB" id="A0A1I7IBX3"/>
<reference evidence="1 2" key="1">
    <citation type="submission" date="2016-10" db="EMBL/GenBank/DDBJ databases">
        <authorList>
            <person name="de Groot N.N."/>
        </authorList>
    </citation>
    <scope>NUCLEOTIDE SEQUENCE [LARGE SCALE GENOMIC DNA]</scope>
    <source>
        <strain evidence="1 2">Nm24</strain>
    </source>
</reference>
<dbReference type="EMBL" id="FPBL01000008">
    <property type="protein sequence ID" value="SFU70424.1"/>
    <property type="molecule type" value="Genomic_DNA"/>
</dbReference>
<evidence type="ECO:0000313" key="2">
    <source>
        <dbReference type="Proteomes" id="UP000183926"/>
    </source>
</evidence>
<evidence type="ECO:0008006" key="3">
    <source>
        <dbReference type="Google" id="ProtNLM"/>
    </source>
</evidence>
<organism evidence="1 2">
    <name type="scientific">Nitrosomonas eutropha</name>
    <dbReference type="NCBI Taxonomy" id="916"/>
    <lineage>
        <taxon>Bacteria</taxon>
        <taxon>Pseudomonadati</taxon>
        <taxon>Pseudomonadota</taxon>
        <taxon>Betaproteobacteria</taxon>
        <taxon>Nitrosomonadales</taxon>
        <taxon>Nitrosomonadaceae</taxon>
        <taxon>Nitrosomonas</taxon>
    </lineage>
</organism>
<dbReference type="OrthoDB" id="8781865at2"/>
<accession>A0A1I7IBX3</accession>
<name>A0A1I7IBX3_9PROT</name>
<gene>
    <name evidence="1" type="ORF">SAMN05216339_1081</name>
</gene>
<sequence>MPIIYWLITVMTVIFIIEQAKKQKINVVIPPKKIGKCKDHYDNELYKLRYLFENTFLHLKKWRGIAARYAKNTSFFLTAVQIRCITLGTNIL</sequence>
<proteinExistence type="predicted"/>
<evidence type="ECO:0000313" key="1">
    <source>
        <dbReference type="EMBL" id="SFU70424.1"/>
    </source>
</evidence>
<dbReference type="Proteomes" id="UP000183926">
    <property type="component" value="Unassembled WGS sequence"/>
</dbReference>